<keyword evidence="3" id="KW-0238">DNA-binding</keyword>
<dbReference type="PANTHER" id="PTHR30419">
    <property type="entry name" value="HTH-TYPE TRANSCRIPTIONAL REGULATOR YBHD"/>
    <property type="match status" value="1"/>
</dbReference>
<dbReference type="EMBL" id="SZYE01000143">
    <property type="protein sequence ID" value="TKR22763.1"/>
    <property type="molecule type" value="Genomic_DNA"/>
</dbReference>
<evidence type="ECO:0000256" key="1">
    <source>
        <dbReference type="ARBA" id="ARBA00009437"/>
    </source>
</evidence>
<dbReference type="Pfam" id="PF00126">
    <property type="entry name" value="HTH_1"/>
    <property type="match status" value="1"/>
</dbReference>
<evidence type="ECO:0000259" key="5">
    <source>
        <dbReference type="PROSITE" id="PS50931"/>
    </source>
</evidence>
<evidence type="ECO:0000313" key="7">
    <source>
        <dbReference type="Proteomes" id="UP000308121"/>
    </source>
</evidence>
<protein>
    <submittedName>
        <fullName evidence="6">LysR family transcriptional regulator</fullName>
    </submittedName>
</protein>
<accession>A0A7Z8JZ45</accession>
<dbReference type="InterPro" id="IPR005119">
    <property type="entry name" value="LysR_subst-bd"/>
</dbReference>
<name>A0A7Z8JZ45_9CELL</name>
<dbReference type="PROSITE" id="PS50931">
    <property type="entry name" value="HTH_LYSR"/>
    <property type="match status" value="1"/>
</dbReference>
<feature type="domain" description="HTH lysR-type" evidence="5">
    <location>
        <begin position="1"/>
        <end position="58"/>
    </location>
</feature>
<proteinExistence type="inferred from homology"/>
<sequence>MELRQLGAFVAVVEEGTFTAAAGRLLLVQSAVSASVQALEREVGAPLLTRGPRRVALTDAGAALLPHARAALDAARDAREAVDLVKGGLTGTVRVGTMPSVGLVDVPALLGAFHRSHPGVALRLSASTSGSAGLAAAVADRHLDLAFVSVPGGAAPGVRLLDLASAPMDLLVPPGHDLAERVGGRPVDLAELAGVDFIDSPAGYGNRAATDAAFAAAGLERRVTVEVADIGTVAGYVRHGLGVAVVPRFTAAAAPDLPALVLAAGPRWPLALAVPRDRRPSAATAALVRHVREHAAG</sequence>
<evidence type="ECO:0000256" key="3">
    <source>
        <dbReference type="ARBA" id="ARBA00023125"/>
    </source>
</evidence>
<evidence type="ECO:0000256" key="4">
    <source>
        <dbReference type="ARBA" id="ARBA00023163"/>
    </source>
</evidence>
<dbReference type="InterPro" id="IPR000847">
    <property type="entry name" value="LysR_HTH_N"/>
</dbReference>
<gene>
    <name evidence="6" type="ORF">FA014_14760</name>
</gene>
<dbReference type="AlphaFoldDB" id="A0A7Z8JZ45"/>
<dbReference type="InterPro" id="IPR050950">
    <property type="entry name" value="HTH-type_LysR_regulators"/>
</dbReference>
<dbReference type="GO" id="GO:0005829">
    <property type="term" value="C:cytosol"/>
    <property type="evidence" value="ECO:0007669"/>
    <property type="project" value="TreeGrafter"/>
</dbReference>
<dbReference type="GO" id="GO:0003700">
    <property type="term" value="F:DNA-binding transcription factor activity"/>
    <property type="evidence" value="ECO:0007669"/>
    <property type="project" value="InterPro"/>
</dbReference>
<comment type="similarity">
    <text evidence="1">Belongs to the LysR transcriptional regulatory family.</text>
</comment>
<keyword evidence="2" id="KW-0805">Transcription regulation</keyword>
<dbReference type="GO" id="GO:0003677">
    <property type="term" value="F:DNA binding"/>
    <property type="evidence" value="ECO:0007669"/>
    <property type="project" value="UniProtKB-KW"/>
</dbReference>
<dbReference type="SUPFAM" id="SSF46785">
    <property type="entry name" value="Winged helix' DNA-binding domain"/>
    <property type="match status" value="1"/>
</dbReference>
<dbReference type="Gene3D" id="1.10.10.10">
    <property type="entry name" value="Winged helix-like DNA-binding domain superfamily/Winged helix DNA-binding domain"/>
    <property type="match status" value="1"/>
</dbReference>
<dbReference type="PRINTS" id="PR00039">
    <property type="entry name" value="HTHLYSR"/>
</dbReference>
<keyword evidence="4" id="KW-0804">Transcription</keyword>
<dbReference type="Proteomes" id="UP000308121">
    <property type="component" value="Unassembled WGS sequence"/>
</dbReference>
<dbReference type="OrthoDB" id="3636008at2"/>
<dbReference type="InterPro" id="IPR036390">
    <property type="entry name" value="WH_DNA-bd_sf"/>
</dbReference>
<evidence type="ECO:0000313" key="6">
    <source>
        <dbReference type="EMBL" id="TKR22763.1"/>
    </source>
</evidence>
<dbReference type="FunFam" id="1.10.10.10:FF:000001">
    <property type="entry name" value="LysR family transcriptional regulator"/>
    <property type="match status" value="1"/>
</dbReference>
<dbReference type="Pfam" id="PF03466">
    <property type="entry name" value="LysR_substrate"/>
    <property type="match status" value="1"/>
</dbReference>
<organism evidence="6 7">
    <name type="scientific">Cellulomonas hominis</name>
    <dbReference type="NCBI Taxonomy" id="156981"/>
    <lineage>
        <taxon>Bacteria</taxon>
        <taxon>Bacillati</taxon>
        <taxon>Actinomycetota</taxon>
        <taxon>Actinomycetes</taxon>
        <taxon>Micrococcales</taxon>
        <taxon>Cellulomonadaceae</taxon>
        <taxon>Cellulomonas</taxon>
    </lineage>
</organism>
<reference evidence="6 7" key="1">
    <citation type="submission" date="2019-05" db="EMBL/GenBank/DDBJ databases">
        <title>Genome sequence of Cellulomonas hominis strain CS1.</title>
        <authorList>
            <person name="Belmont J."/>
            <person name="Maclea K.S."/>
        </authorList>
    </citation>
    <scope>NUCLEOTIDE SEQUENCE [LARGE SCALE GENOMIC DNA]</scope>
    <source>
        <strain evidence="6 7">CS1</strain>
    </source>
</reference>
<dbReference type="SUPFAM" id="SSF53850">
    <property type="entry name" value="Periplasmic binding protein-like II"/>
    <property type="match status" value="1"/>
</dbReference>
<comment type="caution">
    <text evidence="6">The sequence shown here is derived from an EMBL/GenBank/DDBJ whole genome shotgun (WGS) entry which is preliminary data.</text>
</comment>
<dbReference type="RefSeq" id="WP_154730414.1">
    <property type="nucleotide sequence ID" value="NZ_SZYE01000143.1"/>
</dbReference>
<dbReference type="PANTHER" id="PTHR30419:SF31">
    <property type="entry name" value="BLR3139 PROTEIN"/>
    <property type="match status" value="1"/>
</dbReference>
<dbReference type="InterPro" id="IPR036388">
    <property type="entry name" value="WH-like_DNA-bd_sf"/>
</dbReference>
<evidence type="ECO:0000256" key="2">
    <source>
        <dbReference type="ARBA" id="ARBA00023015"/>
    </source>
</evidence>
<dbReference type="Gene3D" id="3.40.190.290">
    <property type="match status" value="1"/>
</dbReference>